<dbReference type="PROSITE" id="PS00548">
    <property type="entry name" value="RIBOSOMAL_S3"/>
    <property type="match status" value="1"/>
</dbReference>
<dbReference type="PANTHER" id="PTHR11760:SF19">
    <property type="entry name" value="SMALL RIBOSOMAL SUBUNIT PROTEIN US3C"/>
    <property type="match status" value="1"/>
</dbReference>
<dbReference type="AlphaFoldDB" id="A0A2U1ARX3"/>
<dbReference type="Gene3D" id="3.30.1140.32">
    <property type="entry name" value="Ribosomal protein S3, C-terminal domain"/>
    <property type="match status" value="1"/>
</dbReference>
<keyword evidence="4 8" id="KW-0689">Ribosomal protein</keyword>
<evidence type="ECO:0000256" key="7">
    <source>
        <dbReference type="ARBA" id="ARBA00035257"/>
    </source>
</evidence>
<comment type="similarity">
    <text evidence="1 8 9">Belongs to the universal ribosomal protein uS3 family.</text>
</comment>
<organism evidence="12 13">
    <name type="scientific">Victivallis vadensis</name>
    <dbReference type="NCBI Taxonomy" id="172901"/>
    <lineage>
        <taxon>Bacteria</taxon>
        <taxon>Pseudomonadati</taxon>
        <taxon>Lentisphaerota</taxon>
        <taxon>Lentisphaeria</taxon>
        <taxon>Victivallales</taxon>
        <taxon>Victivallaceae</taxon>
        <taxon>Victivallis</taxon>
    </lineage>
</organism>
<feature type="domain" description="KH type-2" evidence="10">
    <location>
        <begin position="44"/>
        <end position="113"/>
    </location>
</feature>
<evidence type="ECO:0000256" key="1">
    <source>
        <dbReference type="ARBA" id="ARBA00010761"/>
    </source>
</evidence>
<evidence type="ECO:0000256" key="2">
    <source>
        <dbReference type="ARBA" id="ARBA00022730"/>
    </source>
</evidence>
<evidence type="ECO:0000313" key="13">
    <source>
        <dbReference type="Proteomes" id="UP000245959"/>
    </source>
</evidence>
<evidence type="ECO:0000256" key="8">
    <source>
        <dbReference type="HAMAP-Rule" id="MF_01309"/>
    </source>
</evidence>
<dbReference type="HAMAP" id="MF_01309_B">
    <property type="entry name" value="Ribosomal_uS3_B"/>
    <property type="match status" value="1"/>
</dbReference>
<dbReference type="GO" id="GO:0006412">
    <property type="term" value="P:translation"/>
    <property type="evidence" value="ECO:0007669"/>
    <property type="project" value="UniProtKB-UniRule"/>
</dbReference>
<dbReference type="GO" id="GO:0022627">
    <property type="term" value="C:cytosolic small ribosomal subunit"/>
    <property type="evidence" value="ECO:0007669"/>
    <property type="project" value="TreeGrafter"/>
</dbReference>
<dbReference type="NCBIfam" id="TIGR01009">
    <property type="entry name" value="rpsC_bact"/>
    <property type="match status" value="1"/>
</dbReference>
<dbReference type="SUPFAM" id="SSF54814">
    <property type="entry name" value="Prokaryotic type KH domain (KH-domain type II)"/>
    <property type="match status" value="1"/>
</dbReference>
<accession>A0A2U1ARX3</accession>
<evidence type="ECO:0000313" key="14">
    <source>
        <dbReference type="Proteomes" id="UP000576225"/>
    </source>
</evidence>
<dbReference type="EMBL" id="JABAEW010000011">
    <property type="protein sequence ID" value="NMD86494.1"/>
    <property type="molecule type" value="Genomic_DNA"/>
</dbReference>
<dbReference type="CDD" id="cd02412">
    <property type="entry name" value="KH-II_30S_S3"/>
    <property type="match status" value="1"/>
</dbReference>
<name>A0A2U1ARX3_9BACT</name>
<dbReference type="SUPFAM" id="SSF54821">
    <property type="entry name" value="Ribosomal protein S3 C-terminal domain"/>
    <property type="match status" value="1"/>
</dbReference>
<dbReference type="InterPro" id="IPR018280">
    <property type="entry name" value="Ribosomal_uS3_CS"/>
</dbReference>
<dbReference type="InterPro" id="IPR001351">
    <property type="entry name" value="Ribosomal_uS3_C"/>
</dbReference>
<dbReference type="Pfam" id="PF07650">
    <property type="entry name" value="KH_2"/>
    <property type="match status" value="1"/>
</dbReference>
<dbReference type="Proteomes" id="UP000576225">
    <property type="component" value="Unassembled WGS sequence"/>
</dbReference>
<dbReference type="PROSITE" id="PS50823">
    <property type="entry name" value="KH_TYPE_2"/>
    <property type="match status" value="1"/>
</dbReference>
<keyword evidence="2 8" id="KW-0699">rRNA-binding</keyword>
<dbReference type="RefSeq" id="WP_116884796.1">
    <property type="nucleotide sequence ID" value="NZ_CAJKCJ010000004.1"/>
</dbReference>
<comment type="subunit">
    <text evidence="8">Part of the 30S ribosomal subunit. Forms a tight complex with proteins S10 and S14.</text>
</comment>
<evidence type="ECO:0000256" key="6">
    <source>
        <dbReference type="ARBA" id="ARBA00024998"/>
    </source>
</evidence>
<evidence type="ECO:0000256" key="9">
    <source>
        <dbReference type="RuleBase" id="RU003624"/>
    </source>
</evidence>
<dbReference type="InterPro" id="IPR036419">
    <property type="entry name" value="Ribosomal_S3_C_sf"/>
</dbReference>
<evidence type="ECO:0000256" key="4">
    <source>
        <dbReference type="ARBA" id="ARBA00022980"/>
    </source>
</evidence>
<dbReference type="GO" id="GO:0003729">
    <property type="term" value="F:mRNA binding"/>
    <property type="evidence" value="ECO:0007669"/>
    <property type="project" value="UniProtKB-UniRule"/>
</dbReference>
<evidence type="ECO:0000313" key="12">
    <source>
        <dbReference type="EMBL" id="PVY39176.1"/>
    </source>
</evidence>
<dbReference type="InterPro" id="IPR005704">
    <property type="entry name" value="Ribosomal_uS3_bac-typ"/>
</dbReference>
<reference evidence="11 14" key="2">
    <citation type="submission" date="2020-04" db="EMBL/GenBank/DDBJ databases">
        <authorList>
            <person name="Hitch T.C.A."/>
            <person name="Wylensek D."/>
            <person name="Clavel T."/>
        </authorList>
    </citation>
    <scope>NUCLEOTIDE SEQUENCE [LARGE SCALE GENOMIC DNA]</scope>
    <source>
        <strain evidence="11 14">COR2-253-APC-1A</strain>
    </source>
</reference>
<dbReference type="GeneID" id="78296088"/>
<dbReference type="PANTHER" id="PTHR11760">
    <property type="entry name" value="30S/40S RIBOSOMAL PROTEIN S3"/>
    <property type="match status" value="1"/>
</dbReference>
<comment type="caution">
    <text evidence="12">The sequence shown here is derived from an EMBL/GenBank/DDBJ whole genome shotgun (WGS) entry which is preliminary data.</text>
</comment>
<dbReference type="Proteomes" id="UP000245959">
    <property type="component" value="Unassembled WGS sequence"/>
</dbReference>
<dbReference type="InterPro" id="IPR015946">
    <property type="entry name" value="KH_dom-like_a/b"/>
</dbReference>
<evidence type="ECO:0000256" key="5">
    <source>
        <dbReference type="ARBA" id="ARBA00023274"/>
    </source>
</evidence>
<dbReference type="Pfam" id="PF00189">
    <property type="entry name" value="Ribosomal_S3_C"/>
    <property type="match status" value="1"/>
</dbReference>
<dbReference type="GO" id="GO:0003735">
    <property type="term" value="F:structural constituent of ribosome"/>
    <property type="evidence" value="ECO:0007669"/>
    <property type="project" value="InterPro"/>
</dbReference>
<dbReference type="FunFam" id="3.30.300.20:FF:000001">
    <property type="entry name" value="30S ribosomal protein S3"/>
    <property type="match status" value="1"/>
</dbReference>
<keyword evidence="13" id="KW-1185">Reference proteome</keyword>
<sequence>MGQKVNPIGLRTALTKNWESRWFADKKSGGKTLFGEWLQEDLAIRKFIKEKFAQAAIARIQIERFANRVRVTICSARPGLLIGKKGAELESMKAQVAKLTAGKEVFIEIAEVRRAETNAQLVSENIAQQLERRIGFRRAMKRAIQTAMDMGADGIKINCAGRLGGAELAREEQYKEGRVPLHTLKANIDYGFTEANTTAGTIGVKVWICHKDSTEEQDYAVNAKKSKVQKGSARK</sequence>
<dbReference type="InterPro" id="IPR004044">
    <property type="entry name" value="KH_dom_type_2"/>
</dbReference>
<gene>
    <name evidence="8 11" type="primary">rpsC</name>
    <name evidence="12" type="ORF">C8D82_12251</name>
    <name evidence="11" type="ORF">HF882_07860</name>
</gene>
<dbReference type="InterPro" id="IPR057258">
    <property type="entry name" value="Ribosomal_uS3"/>
</dbReference>
<dbReference type="GO" id="GO:0019843">
    <property type="term" value="F:rRNA binding"/>
    <property type="evidence" value="ECO:0007669"/>
    <property type="project" value="UniProtKB-UniRule"/>
</dbReference>
<dbReference type="EMBL" id="QEKH01000022">
    <property type="protein sequence ID" value="PVY39176.1"/>
    <property type="molecule type" value="Genomic_DNA"/>
</dbReference>
<keyword evidence="5 8" id="KW-0687">Ribonucleoprotein</keyword>
<protein>
    <recommendedName>
        <fullName evidence="7 8">Small ribosomal subunit protein uS3</fullName>
    </recommendedName>
</protein>
<evidence type="ECO:0000256" key="3">
    <source>
        <dbReference type="ARBA" id="ARBA00022884"/>
    </source>
</evidence>
<proteinExistence type="inferred from homology"/>
<evidence type="ECO:0000313" key="11">
    <source>
        <dbReference type="EMBL" id="NMD86494.1"/>
    </source>
</evidence>
<dbReference type="Gene3D" id="3.30.300.20">
    <property type="match status" value="1"/>
</dbReference>
<evidence type="ECO:0000259" key="10">
    <source>
        <dbReference type="PROSITE" id="PS50823"/>
    </source>
</evidence>
<dbReference type="InterPro" id="IPR009019">
    <property type="entry name" value="KH_sf_prok-type"/>
</dbReference>
<comment type="function">
    <text evidence="6 8">Binds the lower part of the 30S subunit head. Binds mRNA in the 70S ribosome, positioning it for translation.</text>
</comment>
<keyword evidence="3 8" id="KW-0694">RNA-binding</keyword>
<reference evidence="12 13" key="1">
    <citation type="submission" date="2018-04" db="EMBL/GenBank/DDBJ databases">
        <title>Genomic Encyclopedia of Type Strains, Phase IV (KMG-IV): sequencing the most valuable type-strain genomes for metagenomic binning, comparative biology and taxonomic classification.</title>
        <authorList>
            <person name="Goeker M."/>
        </authorList>
    </citation>
    <scope>NUCLEOTIDE SEQUENCE [LARGE SCALE GENOMIC DNA]</scope>
    <source>
        <strain evidence="12 13">DSM 14823</strain>
    </source>
</reference>